<evidence type="ECO:0000259" key="3">
    <source>
        <dbReference type="PROSITE" id="PS50158"/>
    </source>
</evidence>
<evidence type="ECO:0000313" key="4">
    <source>
        <dbReference type="EMBL" id="KAF1987476.1"/>
    </source>
</evidence>
<feature type="region of interest" description="Disordered" evidence="2">
    <location>
        <begin position="26"/>
        <end position="82"/>
    </location>
</feature>
<keyword evidence="5" id="KW-1185">Reference proteome</keyword>
<keyword evidence="1" id="KW-0862">Zinc</keyword>
<proteinExistence type="predicted"/>
<dbReference type="GO" id="GO:0003676">
    <property type="term" value="F:nucleic acid binding"/>
    <property type="evidence" value="ECO:0007669"/>
    <property type="project" value="InterPro"/>
</dbReference>
<dbReference type="InterPro" id="IPR036875">
    <property type="entry name" value="Znf_CCHC_sf"/>
</dbReference>
<dbReference type="Pfam" id="PF00098">
    <property type="entry name" value="zf-CCHC"/>
    <property type="match status" value="1"/>
</dbReference>
<evidence type="ECO:0000313" key="5">
    <source>
        <dbReference type="Proteomes" id="UP000800041"/>
    </source>
</evidence>
<feature type="non-terminal residue" evidence="4">
    <location>
        <position position="1"/>
    </location>
</feature>
<feature type="compositionally biased region" description="Gly residues" evidence="2">
    <location>
        <begin position="69"/>
        <end position="82"/>
    </location>
</feature>
<evidence type="ECO:0000256" key="1">
    <source>
        <dbReference type="PROSITE-ProRule" id="PRU00047"/>
    </source>
</evidence>
<feature type="compositionally biased region" description="Gly residues" evidence="2">
    <location>
        <begin position="39"/>
        <end position="57"/>
    </location>
</feature>
<sequence>SKECPKPRDYSRVECRNCGEKGHTAVRCKQPKPEDGEGFGDSGGFGAAAAAGGGWDTGGAVDAAASGGWDNGGGGVAAVGDW</sequence>
<feature type="domain" description="CCHC-type" evidence="3">
    <location>
        <begin position="15"/>
        <end position="30"/>
    </location>
</feature>
<protein>
    <recommendedName>
        <fullName evidence="3">CCHC-type domain-containing protein</fullName>
    </recommendedName>
</protein>
<organism evidence="4 5">
    <name type="scientific">Aulographum hederae CBS 113979</name>
    <dbReference type="NCBI Taxonomy" id="1176131"/>
    <lineage>
        <taxon>Eukaryota</taxon>
        <taxon>Fungi</taxon>
        <taxon>Dikarya</taxon>
        <taxon>Ascomycota</taxon>
        <taxon>Pezizomycotina</taxon>
        <taxon>Dothideomycetes</taxon>
        <taxon>Pleosporomycetidae</taxon>
        <taxon>Aulographales</taxon>
        <taxon>Aulographaceae</taxon>
    </lineage>
</organism>
<dbReference type="SUPFAM" id="SSF57756">
    <property type="entry name" value="Retrovirus zinc finger-like domains"/>
    <property type="match status" value="1"/>
</dbReference>
<dbReference type="PROSITE" id="PS50158">
    <property type="entry name" value="ZF_CCHC"/>
    <property type="match status" value="1"/>
</dbReference>
<dbReference type="InterPro" id="IPR001878">
    <property type="entry name" value="Znf_CCHC"/>
</dbReference>
<name>A0A6G1H2N1_9PEZI</name>
<dbReference type="Proteomes" id="UP000800041">
    <property type="component" value="Unassembled WGS sequence"/>
</dbReference>
<feature type="compositionally biased region" description="Low complexity" evidence="2">
    <location>
        <begin position="58"/>
        <end position="68"/>
    </location>
</feature>
<keyword evidence="1" id="KW-0479">Metal-binding</keyword>
<gene>
    <name evidence="4" type="ORF">K402DRAFT_375542</name>
</gene>
<dbReference type="EMBL" id="ML977152">
    <property type="protein sequence ID" value="KAF1987476.1"/>
    <property type="molecule type" value="Genomic_DNA"/>
</dbReference>
<accession>A0A6G1H2N1</accession>
<dbReference type="Gene3D" id="4.10.60.10">
    <property type="entry name" value="Zinc finger, CCHC-type"/>
    <property type="match status" value="1"/>
</dbReference>
<keyword evidence="1" id="KW-0863">Zinc-finger</keyword>
<dbReference type="GO" id="GO:0008270">
    <property type="term" value="F:zinc ion binding"/>
    <property type="evidence" value="ECO:0007669"/>
    <property type="project" value="UniProtKB-KW"/>
</dbReference>
<dbReference type="OrthoDB" id="8026949at2759"/>
<reference evidence="4" key="1">
    <citation type="journal article" date="2020" name="Stud. Mycol.">
        <title>101 Dothideomycetes genomes: a test case for predicting lifestyles and emergence of pathogens.</title>
        <authorList>
            <person name="Haridas S."/>
            <person name="Albert R."/>
            <person name="Binder M."/>
            <person name="Bloem J."/>
            <person name="Labutti K."/>
            <person name="Salamov A."/>
            <person name="Andreopoulos B."/>
            <person name="Baker S."/>
            <person name="Barry K."/>
            <person name="Bills G."/>
            <person name="Bluhm B."/>
            <person name="Cannon C."/>
            <person name="Castanera R."/>
            <person name="Culley D."/>
            <person name="Daum C."/>
            <person name="Ezra D."/>
            <person name="Gonzalez J."/>
            <person name="Henrissat B."/>
            <person name="Kuo A."/>
            <person name="Liang C."/>
            <person name="Lipzen A."/>
            <person name="Lutzoni F."/>
            <person name="Magnuson J."/>
            <person name="Mondo S."/>
            <person name="Nolan M."/>
            <person name="Ohm R."/>
            <person name="Pangilinan J."/>
            <person name="Park H.-J."/>
            <person name="Ramirez L."/>
            <person name="Alfaro M."/>
            <person name="Sun H."/>
            <person name="Tritt A."/>
            <person name="Yoshinaga Y."/>
            <person name="Zwiers L.-H."/>
            <person name="Turgeon B."/>
            <person name="Goodwin S."/>
            <person name="Spatafora J."/>
            <person name="Crous P."/>
            <person name="Grigoriev I."/>
        </authorList>
    </citation>
    <scope>NUCLEOTIDE SEQUENCE</scope>
    <source>
        <strain evidence="4">CBS 113979</strain>
    </source>
</reference>
<evidence type="ECO:0000256" key="2">
    <source>
        <dbReference type="SAM" id="MobiDB-lite"/>
    </source>
</evidence>
<dbReference type="AlphaFoldDB" id="A0A6G1H2N1"/>